<dbReference type="Pfam" id="PF02541">
    <property type="entry name" value="Ppx-GppA"/>
    <property type="match status" value="1"/>
</dbReference>
<protein>
    <submittedName>
        <fullName evidence="2">Exopolyphosphatase</fullName>
    </submittedName>
</protein>
<dbReference type="Gene3D" id="3.30.420.40">
    <property type="match status" value="1"/>
</dbReference>
<dbReference type="PANTHER" id="PTHR30005:SF13">
    <property type="entry name" value="EXOPOLYPHOSPHATASE 2"/>
    <property type="match status" value="1"/>
</dbReference>
<dbReference type="PANTHER" id="PTHR30005">
    <property type="entry name" value="EXOPOLYPHOSPHATASE"/>
    <property type="match status" value="1"/>
</dbReference>
<dbReference type="GeneID" id="88848300"/>
<evidence type="ECO:0000313" key="3">
    <source>
        <dbReference type="Proteomes" id="UP000273154"/>
    </source>
</evidence>
<dbReference type="RefSeq" id="WP_126420769.1">
    <property type="nucleotide sequence ID" value="NZ_AP019367.1"/>
</dbReference>
<dbReference type="InterPro" id="IPR050273">
    <property type="entry name" value="GppA/Ppx_hydrolase"/>
</dbReference>
<organism evidence="2 3">
    <name type="scientific">Parolsenella catena</name>
    <dbReference type="NCBI Taxonomy" id="2003188"/>
    <lineage>
        <taxon>Bacteria</taxon>
        <taxon>Bacillati</taxon>
        <taxon>Actinomycetota</taxon>
        <taxon>Coriobacteriia</taxon>
        <taxon>Coriobacteriales</taxon>
        <taxon>Atopobiaceae</taxon>
        <taxon>Parolsenella</taxon>
    </lineage>
</organism>
<evidence type="ECO:0000313" key="2">
    <source>
        <dbReference type="EMBL" id="BBH49571.1"/>
    </source>
</evidence>
<dbReference type="Proteomes" id="UP000273154">
    <property type="component" value="Chromosome"/>
</dbReference>
<dbReference type="InterPro" id="IPR003695">
    <property type="entry name" value="Ppx_GppA_N"/>
</dbReference>
<evidence type="ECO:0000259" key="1">
    <source>
        <dbReference type="Pfam" id="PF02541"/>
    </source>
</evidence>
<accession>A0A3G9JVT5</accession>
<dbReference type="EMBL" id="AP019367">
    <property type="protein sequence ID" value="BBH49571.1"/>
    <property type="molecule type" value="Genomic_DNA"/>
</dbReference>
<dbReference type="KEGG" id="pcat:Pcatena_01580"/>
<name>A0A3G9JVT5_9ACTN</name>
<proteinExistence type="predicted"/>
<sequence>MTRVAVIDIGTVTARLGVSDVAGGRVERCAKTSTICNLGEGVAETGLLSAAACERVLACVRDYVASAREAGARAACCTLTSAARDAANADELLGGLVALGLEPQVIPGETEGALTFLGVAQDFRGQRIVVADNGGGSTEVAVGALGKGGVSLEAVRSLNVGCRRVTDLFLSREDPPSAEALERARAFCRERFCEELPTGARDAVAGGRLVCVGGTVTTLVAIAAALDPYDPSFVHLHDLGLDEVDELAERLAGLPLERRREVTGLQPKRAGVIVAGALCVSELMRACGADKLTVSESDLLFGLSLAASAAACGEAAPVAWRPRLSAMR</sequence>
<dbReference type="SUPFAM" id="SSF53067">
    <property type="entry name" value="Actin-like ATPase domain"/>
    <property type="match status" value="2"/>
</dbReference>
<keyword evidence="3" id="KW-1185">Reference proteome</keyword>
<dbReference type="GO" id="GO:0016462">
    <property type="term" value="F:pyrophosphatase activity"/>
    <property type="evidence" value="ECO:0007669"/>
    <property type="project" value="TreeGrafter"/>
</dbReference>
<feature type="domain" description="Ppx/GppA phosphatase N-terminal" evidence="1">
    <location>
        <begin position="20"/>
        <end position="297"/>
    </location>
</feature>
<dbReference type="InterPro" id="IPR043129">
    <property type="entry name" value="ATPase_NBD"/>
</dbReference>
<dbReference type="AlphaFoldDB" id="A0A3G9JVT5"/>
<reference evidence="3" key="1">
    <citation type="submission" date="2018-11" db="EMBL/GenBank/DDBJ databases">
        <title>Comparative genomics of Parolsenella catena and Libanicoccus massiliensis: Reclassification of Libanicoccus massiliensis as Parolsenella massiliensis comb. nov.</title>
        <authorList>
            <person name="Sakamoto M."/>
            <person name="Ikeyama N."/>
            <person name="Murakami T."/>
            <person name="Mori H."/>
            <person name="Yuki M."/>
            <person name="Ohkuma M."/>
        </authorList>
    </citation>
    <scope>NUCLEOTIDE SEQUENCE [LARGE SCALE GENOMIC DNA]</scope>
    <source>
        <strain evidence="3">JCM 31932</strain>
    </source>
</reference>
<gene>
    <name evidence="2" type="primary">gppA</name>
    <name evidence="2" type="ORF">Pcatena_01580</name>
</gene>
<dbReference type="Gene3D" id="3.30.420.150">
    <property type="entry name" value="Exopolyphosphatase. Domain 2"/>
    <property type="match status" value="1"/>
</dbReference>
<dbReference type="OrthoDB" id="9793035at2"/>